<comment type="caution">
    <text evidence="1">The sequence shown here is derived from an EMBL/GenBank/DDBJ whole genome shotgun (WGS) entry which is preliminary data.</text>
</comment>
<gene>
    <name evidence="1" type="ORF">IHE45_18G072900</name>
</gene>
<reference evidence="2" key="1">
    <citation type="journal article" date="2022" name="Nat. Commun.">
        <title>Chromosome evolution and the genetic basis of agronomically important traits in greater yam.</title>
        <authorList>
            <person name="Bredeson J.V."/>
            <person name="Lyons J.B."/>
            <person name="Oniyinde I.O."/>
            <person name="Okereke N.R."/>
            <person name="Kolade O."/>
            <person name="Nnabue I."/>
            <person name="Nwadili C.O."/>
            <person name="Hribova E."/>
            <person name="Parker M."/>
            <person name="Nwogha J."/>
            <person name="Shu S."/>
            <person name="Carlson J."/>
            <person name="Kariba R."/>
            <person name="Muthemba S."/>
            <person name="Knop K."/>
            <person name="Barton G.J."/>
            <person name="Sherwood A.V."/>
            <person name="Lopez-Montes A."/>
            <person name="Asiedu R."/>
            <person name="Jamnadass R."/>
            <person name="Muchugi A."/>
            <person name="Goodstein D."/>
            <person name="Egesi C.N."/>
            <person name="Featherston J."/>
            <person name="Asfaw A."/>
            <person name="Simpson G.G."/>
            <person name="Dolezel J."/>
            <person name="Hendre P.S."/>
            <person name="Van Deynze A."/>
            <person name="Kumar P.L."/>
            <person name="Obidiegwu J.E."/>
            <person name="Bhattacharjee R."/>
            <person name="Rokhsar D.S."/>
        </authorList>
    </citation>
    <scope>NUCLEOTIDE SEQUENCE [LARGE SCALE GENOMIC DNA]</scope>
    <source>
        <strain evidence="2">cv. TDa95/00328</strain>
    </source>
</reference>
<sequence length="283" mass="31704">MAKISAAIATGFRSHRCTITTTTTSPLILQGCGSTTRVLGWKTNRVQHMRFSMLSYSSSSSGPVTFSSTISTDIPLYEPPGQASFDDYIQDRPRVFNAMFPDKRRSKRLNDEEWQIQMLPIQFLFATVMPVVVMRLKCRSLGKNYPSGVPLHATRVLDLQATRWELRGLENMYVPSHFSLSVQGALYAEKKRSNGGGHSRLKGHLKMSISVVLPAILAIVPENILRVAAETVLKRLVEKMKQEVDGALLSDFQSFRKEMLMTKRAQAIVSAAHRDRDTSSNQL</sequence>
<proteinExistence type="predicted"/>
<name>A0ACB7U7W8_DIOAL</name>
<evidence type="ECO:0000313" key="1">
    <source>
        <dbReference type="EMBL" id="KAH7656409.1"/>
    </source>
</evidence>
<protein>
    <submittedName>
        <fullName evidence="1">Uncharacterized protein</fullName>
    </submittedName>
</protein>
<evidence type="ECO:0000313" key="2">
    <source>
        <dbReference type="Proteomes" id="UP000827976"/>
    </source>
</evidence>
<organism evidence="1 2">
    <name type="scientific">Dioscorea alata</name>
    <name type="common">Purple yam</name>
    <dbReference type="NCBI Taxonomy" id="55571"/>
    <lineage>
        <taxon>Eukaryota</taxon>
        <taxon>Viridiplantae</taxon>
        <taxon>Streptophyta</taxon>
        <taxon>Embryophyta</taxon>
        <taxon>Tracheophyta</taxon>
        <taxon>Spermatophyta</taxon>
        <taxon>Magnoliopsida</taxon>
        <taxon>Liliopsida</taxon>
        <taxon>Dioscoreales</taxon>
        <taxon>Dioscoreaceae</taxon>
        <taxon>Dioscorea</taxon>
    </lineage>
</organism>
<dbReference type="Proteomes" id="UP000827976">
    <property type="component" value="Chromosome 18"/>
</dbReference>
<dbReference type="EMBL" id="CM037028">
    <property type="protein sequence ID" value="KAH7656409.1"/>
    <property type="molecule type" value="Genomic_DNA"/>
</dbReference>
<accession>A0ACB7U7W8</accession>
<keyword evidence="2" id="KW-1185">Reference proteome</keyword>